<dbReference type="InterPro" id="IPR013149">
    <property type="entry name" value="ADH-like_C"/>
</dbReference>
<dbReference type="GO" id="GO:0016616">
    <property type="term" value="F:oxidoreductase activity, acting on the CH-OH group of donors, NAD or NADP as acceptor"/>
    <property type="evidence" value="ECO:0007669"/>
    <property type="project" value="UniProtKB-ARBA"/>
</dbReference>
<dbReference type="Pfam" id="PF08240">
    <property type="entry name" value="ADH_N"/>
    <property type="match status" value="1"/>
</dbReference>
<dbReference type="SMART" id="SM00829">
    <property type="entry name" value="PKS_ER"/>
    <property type="match status" value="1"/>
</dbReference>
<reference evidence="5" key="2">
    <citation type="submission" date="2022-04" db="EMBL/GenBank/DDBJ databases">
        <title>Sequencing and genomic assembly of Halococcus dombrowskii.</title>
        <authorList>
            <person name="Lim S.W."/>
            <person name="MacLea K.S."/>
        </authorList>
    </citation>
    <scope>NUCLEOTIDE SEQUENCE</scope>
    <source>
        <strain evidence="5">H4</strain>
    </source>
</reference>
<dbReference type="GO" id="GO:0043168">
    <property type="term" value="F:anion binding"/>
    <property type="evidence" value="ECO:0007669"/>
    <property type="project" value="UniProtKB-ARBA"/>
</dbReference>
<proteinExistence type="predicted"/>
<dbReference type="Gene3D" id="3.90.180.10">
    <property type="entry name" value="Medium-chain alcohol dehydrogenases, catalytic domain"/>
    <property type="match status" value="1"/>
</dbReference>
<dbReference type="GeneID" id="71762916"/>
<dbReference type="KEGG" id="hdo:MUK72_13670"/>
<dbReference type="SUPFAM" id="SSF50129">
    <property type="entry name" value="GroES-like"/>
    <property type="match status" value="1"/>
</dbReference>
<dbReference type="InterPro" id="IPR036291">
    <property type="entry name" value="NAD(P)-bd_dom_sf"/>
</dbReference>
<dbReference type="Proteomes" id="UP000830542">
    <property type="component" value="Chromosome"/>
</dbReference>
<protein>
    <submittedName>
        <fullName evidence="5">Alcohol dehydrogenase catalytic domain-containing protein</fullName>
    </submittedName>
    <submittedName>
        <fullName evidence="4">Zinc-binding dehydrogenase</fullName>
    </submittedName>
</protein>
<name>A0AAV3SET3_HALDO</name>
<evidence type="ECO:0000256" key="2">
    <source>
        <dbReference type="SAM" id="MobiDB-lite"/>
    </source>
</evidence>
<dbReference type="RefSeq" id="WP_244702099.1">
    <property type="nucleotide sequence ID" value="NZ_BAAADN010000018.1"/>
</dbReference>
<reference evidence="4" key="3">
    <citation type="submission" date="2023-12" db="EMBL/GenBank/DDBJ databases">
        <authorList>
            <person name="Sun Q."/>
            <person name="Inoue M."/>
        </authorList>
    </citation>
    <scope>NUCLEOTIDE SEQUENCE</scope>
    <source>
        <strain evidence="4">JCM 12289</strain>
    </source>
</reference>
<dbReference type="Proteomes" id="UP001500962">
    <property type="component" value="Unassembled WGS sequence"/>
</dbReference>
<dbReference type="InterPro" id="IPR013154">
    <property type="entry name" value="ADH-like_N"/>
</dbReference>
<evidence type="ECO:0000313" key="7">
    <source>
        <dbReference type="Proteomes" id="UP001500962"/>
    </source>
</evidence>
<organism evidence="4 7">
    <name type="scientific">Halococcus dombrowskii</name>
    <dbReference type="NCBI Taxonomy" id="179637"/>
    <lineage>
        <taxon>Archaea</taxon>
        <taxon>Methanobacteriati</taxon>
        <taxon>Methanobacteriota</taxon>
        <taxon>Stenosarchaea group</taxon>
        <taxon>Halobacteria</taxon>
        <taxon>Halobacteriales</taxon>
        <taxon>Halococcaceae</taxon>
        <taxon>Halococcus</taxon>
    </lineage>
</organism>
<feature type="domain" description="Enoyl reductase (ER)" evidence="3">
    <location>
        <begin position="11"/>
        <end position="335"/>
    </location>
</feature>
<accession>A0AAV3SET3</accession>
<dbReference type="GO" id="GO:0030554">
    <property type="term" value="F:adenyl nucleotide binding"/>
    <property type="evidence" value="ECO:0007669"/>
    <property type="project" value="UniProtKB-ARBA"/>
</dbReference>
<dbReference type="InterPro" id="IPR020843">
    <property type="entry name" value="ER"/>
</dbReference>
<keyword evidence="6" id="KW-1185">Reference proteome</keyword>
<evidence type="ECO:0000313" key="5">
    <source>
        <dbReference type="EMBL" id="UOO95003.1"/>
    </source>
</evidence>
<evidence type="ECO:0000313" key="4">
    <source>
        <dbReference type="EMBL" id="GAA0455915.1"/>
    </source>
</evidence>
<gene>
    <name evidence="4" type="ORF">GCM10008985_09770</name>
    <name evidence="5" type="ORF">MUK72_13670</name>
</gene>
<dbReference type="PANTHER" id="PTHR44154">
    <property type="entry name" value="QUINONE OXIDOREDUCTASE"/>
    <property type="match status" value="1"/>
</dbReference>
<keyword evidence="1" id="KW-0521">NADP</keyword>
<reference evidence="4" key="1">
    <citation type="journal article" date="2014" name="Int. J. Syst. Evol. Microbiol.">
        <title>Complete genome sequence of Corynebacterium casei LMG S-19264T (=DSM 44701T), isolated from a smear-ripened cheese.</title>
        <authorList>
            <consortium name="US DOE Joint Genome Institute (JGI-PGF)"/>
            <person name="Walter F."/>
            <person name="Albersmeier A."/>
            <person name="Kalinowski J."/>
            <person name="Ruckert C."/>
        </authorList>
    </citation>
    <scope>NUCLEOTIDE SEQUENCE</scope>
    <source>
        <strain evidence="4">JCM 12289</strain>
    </source>
</reference>
<dbReference type="InterPro" id="IPR011032">
    <property type="entry name" value="GroES-like_sf"/>
</dbReference>
<dbReference type="PANTHER" id="PTHR44154:SF1">
    <property type="entry name" value="QUINONE OXIDOREDUCTASE"/>
    <property type="match status" value="1"/>
</dbReference>
<dbReference type="EMBL" id="CP095005">
    <property type="protein sequence ID" value="UOO95003.1"/>
    <property type="molecule type" value="Genomic_DNA"/>
</dbReference>
<evidence type="ECO:0000259" key="3">
    <source>
        <dbReference type="SMART" id="SM00829"/>
    </source>
</evidence>
<evidence type="ECO:0000256" key="1">
    <source>
        <dbReference type="ARBA" id="ARBA00022857"/>
    </source>
</evidence>
<dbReference type="AlphaFoldDB" id="A0AAV3SET3"/>
<dbReference type="InterPro" id="IPR051603">
    <property type="entry name" value="Zinc-ADH_QOR/CCCR"/>
</dbReference>
<evidence type="ECO:0000313" key="6">
    <source>
        <dbReference type="Proteomes" id="UP000830542"/>
    </source>
</evidence>
<dbReference type="GO" id="GO:0044281">
    <property type="term" value="P:small molecule metabolic process"/>
    <property type="evidence" value="ECO:0007669"/>
    <property type="project" value="UniProtKB-ARBA"/>
</dbReference>
<dbReference type="EMBL" id="BAAADN010000018">
    <property type="protein sequence ID" value="GAA0455915.1"/>
    <property type="molecule type" value="Genomic_DNA"/>
</dbReference>
<feature type="region of interest" description="Disordered" evidence="2">
    <location>
        <begin position="1"/>
        <end position="25"/>
    </location>
</feature>
<dbReference type="SUPFAM" id="SSF51735">
    <property type="entry name" value="NAD(P)-binding Rossmann-fold domains"/>
    <property type="match status" value="1"/>
</dbReference>
<dbReference type="Pfam" id="PF00107">
    <property type="entry name" value="ADH_zinc_N"/>
    <property type="match status" value="1"/>
</dbReference>
<sequence>MRVAAFTGTDGPDDVAVQERPDPTPAAGEAVIDVAACSINHHDLWILEGDSGMVGTDELPFVSGLDVAGEVAATGPDVDSVASGDRVLLCPNETCGTCRYCREGPENRCEQYSLYHGGLAEQALVDADRLVVLPESVDFTDAAALPTAYMTAYHMLRRTDVGANDLVFIPGATGGVGVAGVQLVDALGARSIGTTTSAAKADRLADVGADHVVESGATDEIRAAVDEIGDPDAVLNHLGGEYTALGLALLRQGGRMAVCGRTAGDRSTIEIPQLYLGHNQIIGSTMGTQPDLETLVDLAADGAIEPVVDDEYALDETGQAFADMQRRDAFGKLVVQP</sequence>